<dbReference type="EMBL" id="BAAAQK010000017">
    <property type="protein sequence ID" value="GAA1859550.1"/>
    <property type="molecule type" value="Genomic_DNA"/>
</dbReference>
<dbReference type="Proteomes" id="UP001500449">
    <property type="component" value="Unassembled WGS sequence"/>
</dbReference>
<evidence type="ECO:0000313" key="2">
    <source>
        <dbReference type="Proteomes" id="UP001500449"/>
    </source>
</evidence>
<evidence type="ECO:0008006" key="3">
    <source>
        <dbReference type="Google" id="ProtNLM"/>
    </source>
</evidence>
<protein>
    <recommendedName>
        <fullName evidence="3">GIY-YIG nuclease family protein</fullName>
    </recommendedName>
</protein>
<proteinExistence type="predicted"/>
<comment type="caution">
    <text evidence="1">The sequence shown here is derived from an EMBL/GenBank/DDBJ whole genome shotgun (WGS) entry which is preliminary data.</text>
</comment>
<accession>A0ABN2N9V6</accession>
<keyword evidence="2" id="KW-1185">Reference proteome</keyword>
<evidence type="ECO:0000313" key="1">
    <source>
        <dbReference type="EMBL" id="GAA1859550.1"/>
    </source>
</evidence>
<name>A0ABN2N9V6_9PSEU</name>
<gene>
    <name evidence="1" type="ORF">GCM10009836_44710</name>
</gene>
<sequence>MCANCGTSLGVSVARSGGVRAVAWMNHCAECAEGVADQMVLDEELAGIGIWRCSWCGLTRTCRRGWTTRCHACLDDRTNTRELELDGLAQAFASRFPGYFMQVQAELPTIELDDVAVHELLSASAYADELEFRGQPGWTVVAGDVKGLPYLRWGNESHGFWGRHDKCGKVQNLSARECRFCDPEPGSRTHRARKDDPHLLYLVRYNDRLKVGHGDRGRILTHVRGGATIVAVRRARFAETVQAERAILRRHEKLIKKRQRGLPLSFGSGTEVLPGGTDVDLAEFLPEAEDVTGYYELHALGIGAAKE</sequence>
<organism evidence="1 2">
    <name type="scientific">Pseudonocardia ailaonensis</name>
    <dbReference type="NCBI Taxonomy" id="367279"/>
    <lineage>
        <taxon>Bacteria</taxon>
        <taxon>Bacillati</taxon>
        <taxon>Actinomycetota</taxon>
        <taxon>Actinomycetes</taxon>
        <taxon>Pseudonocardiales</taxon>
        <taxon>Pseudonocardiaceae</taxon>
        <taxon>Pseudonocardia</taxon>
    </lineage>
</organism>
<reference evidence="1 2" key="1">
    <citation type="journal article" date="2019" name="Int. J. Syst. Evol. Microbiol.">
        <title>The Global Catalogue of Microorganisms (GCM) 10K type strain sequencing project: providing services to taxonomists for standard genome sequencing and annotation.</title>
        <authorList>
            <consortium name="The Broad Institute Genomics Platform"/>
            <consortium name="The Broad Institute Genome Sequencing Center for Infectious Disease"/>
            <person name="Wu L."/>
            <person name="Ma J."/>
        </authorList>
    </citation>
    <scope>NUCLEOTIDE SEQUENCE [LARGE SCALE GENOMIC DNA]</scope>
    <source>
        <strain evidence="1 2">JCM 16009</strain>
    </source>
</reference>